<keyword evidence="8 10" id="KW-0482">Metalloprotease</keyword>
<evidence type="ECO:0000256" key="7">
    <source>
        <dbReference type="ARBA" id="ARBA00022989"/>
    </source>
</evidence>
<evidence type="ECO:0000313" key="14">
    <source>
        <dbReference type="Proteomes" id="UP000031972"/>
    </source>
</evidence>
<evidence type="ECO:0000256" key="6">
    <source>
        <dbReference type="ARBA" id="ARBA00022833"/>
    </source>
</evidence>
<feature type="transmembrane region" description="Helical" evidence="11">
    <location>
        <begin position="111"/>
        <end position="127"/>
    </location>
</feature>
<comment type="cofactor">
    <cofactor evidence="10">
        <name>Zn(2+)</name>
        <dbReference type="ChEBI" id="CHEBI:29105"/>
    </cofactor>
    <text evidence="10">Binds 1 zinc ion per subunit.</text>
</comment>
<dbReference type="GO" id="GO:0004222">
    <property type="term" value="F:metalloendopeptidase activity"/>
    <property type="evidence" value="ECO:0007669"/>
    <property type="project" value="InterPro"/>
</dbReference>
<feature type="transmembrane region" description="Helical" evidence="11">
    <location>
        <begin position="81"/>
        <end position="105"/>
    </location>
</feature>
<keyword evidence="9 11" id="KW-0472">Membrane</keyword>
<dbReference type="AlphaFoldDB" id="A0A0C2SG59"/>
<evidence type="ECO:0000256" key="9">
    <source>
        <dbReference type="ARBA" id="ARBA00023136"/>
    </source>
</evidence>
<dbReference type="InterPro" id="IPR050083">
    <property type="entry name" value="HtpX_protease"/>
</dbReference>
<dbReference type="GO" id="GO:0006508">
    <property type="term" value="P:proteolysis"/>
    <property type="evidence" value="ECO:0007669"/>
    <property type="project" value="UniProtKB-KW"/>
</dbReference>
<protein>
    <recommendedName>
        <fullName evidence="12">Peptidase M48 domain-containing protein</fullName>
    </recommendedName>
</protein>
<evidence type="ECO:0000256" key="10">
    <source>
        <dbReference type="RuleBase" id="RU003983"/>
    </source>
</evidence>
<evidence type="ECO:0000313" key="13">
    <source>
        <dbReference type="EMBL" id="KIL52924.1"/>
    </source>
</evidence>
<organism evidence="13 14">
    <name type="scientific">Jeotgalibacillus campisalis</name>
    <dbReference type="NCBI Taxonomy" id="220754"/>
    <lineage>
        <taxon>Bacteria</taxon>
        <taxon>Bacillati</taxon>
        <taxon>Bacillota</taxon>
        <taxon>Bacilli</taxon>
        <taxon>Bacillales</taxon>
        <taxon>Caryophanaceae</taxon>
        <taxon>Jeotgalibacillus</taxon>
    </lineage>
</organism>
<evidence type="ECO:0000256" key="1">
    <source>
        <dbReference type="ARBA" id="ARBA00022475"/>
    </source>
</evidence>
<comment type="similarity">
    <text evidence="10">Belongs to the peptidase M48 family.</text>
</comment>
<dbReference type="PANTHER" id="PTHR43221:SF2">
    <property type="entry name" value="PROTEASE HTPX HOMOLOG"/>
    <property type="match status" value="1"/>
</dbReference>
<dbReference type="PANTHER" id="PTHR43221">
    <property type="entry name" value="PROTEASE HTPX"/>
    <property type="match status" value="1"/>
</dbReference>
<dbReference type="EMBL" id="JXRR01000001">
    <property type="protein sequence ID" value="KIL52924.1"/>
    <property type="molecule type" value="Genomic_DNA"/>
</dbReference>
<evidence type="ECO:0000256" key="2">
    <source>
        <dbReference type="ARBA" id="ARBA00022670"/>
    </source>
</evidence>
<keyword evidence="2 10" id="KW-0645">Protease</keyword>
<accession>A0A0C2SG59</accession>
<dbReference type="GO" id="GO:0046872">
    <property type="term" value="F:metal ion binding"/>
    <property type="evidence" value="ECO:0007669"/>
    <property type="project" value="UniProtKB-KW"/>
</dbReference>
<dbReference type="Pfam" id="PF01435">
    <property type="entry name" value="Peptidase_M48"/>
    <property type="match status" value="1"/>
</dbReference>
<evidence type="ECO:0000259" key="12">
    <source>
        <dbReference type="Pfam" id="PF01435"/>
    </source>
</evidence>
<evidence type="ECO:0000256" key="11">
    <source>
        <dbReference type="SAM" id="Phobius"/>
    </source>
</evidence>
<dbReference type="InterPro" id="IPR001915">
    <property type="entry name" value="Peptidase_M48"/>
</dbReference>
<dbReference type="Gene3D" id="3.30.2010.10">
    <property type="entry name" value="Metalloproteases ('zincins'), catalytic domain"/>
    <property type="match status" value="1"/>
</dbReference>
<reference evidence="13 14" key="1">
    <citation type="submission" date="2015-01" db="EMBL/GenBank/DDBJ databases">
        <title>Jeotgalibacillus campisalis genome sequencing.</title>
        <authorList>
            <person name="Goh K.M."/>
            <person name="Chan K.-G."/>
            <person name="Yaakop A.S."/>
            <person name="Ee R."/>
            <person name="Gan H.M."/>
            <person name="Chan C.S."/>
        </authorList>
    </citation>
    <scope>NUCLEOTIDE SEQUENCE [LARGE SCALE GENOMIC DNA]</scope>
    <source>
        <strain evidence="13 14">SF-57</strain>
    </source>
</reference>
<proteinExistence type="inferred from homology"/>
<keyword evidence="4" id="KW-0479">Metal-binding</keyword>
<keyword evidence="7 11" id="KW-1133">Transmembrane helix</keyword>
<keyword evidence="14" id="KW-1185">Reference proteome</keyword>
<keyword evidence="6 10" id="KW-0862">Zinc</keyword>
<evidence type="ECO:0000256" key="5">
    <source>
        <dbReference type="ARBA" id="ARBA00022801"/>
    </source>
</evidence>
<keyword evidence="1" id="KW-1003">Cell membrane</keyword>
<feature type="domain" description="Peptidase M48" evidence="12">
    <location>
        <begin position="169"/>
        <end position="379"/>
    </location>
</feature>
<gene>
    <name evidence="13" type="ORF">KR50_02530</name>
</gene>
<evidence type="ECO:0000256" key="4">
    <source>
        <dbReference type="ARBA" id="ARBA00022723"/>
    </source>
</evidence>
<dbReference type="PATRIC" id="fig|220754.4.peg.257"/>
<comment type="caution">
    <text evidence="13">The sequence shown here is derived from an EMBL/GenBank/DDBJ whole genome shotgun (WGS) entry which is preliminary data.</text>
</comment>
<dbReference type="CDD" id="cd07328">
    <property type="entry name" value="M48_Ste24p_like"/>
    <property type="match status" value="1"/>
</dbReference>
<keyword evidence="5 10" id="KW-0378">Hydrolase</keyword>
<dbReference type="Proteomes" id="UP000031972">
    <property type="component" value="Unassembled WGS sequence"/>
</dbReference>
<evidence type="ECO:0000256" key="3">
    <source>
        <dbReference type="ARBA" id="ARBA00022692"/>
    </source>
</evidence>
<evidence type="ECO:0000256" key="8">
    <source>
        <dbReference type="ARBA" id="ARBA00023049"/>
    </source>
</evidence>
<keyword evidence="3 11" id="KW-0812">Transmembrane</keyword>
<name>A0A0C2SG59_9BACL</name>
<sequence>MRLSEKWMGCPVCGSRIPVISGYSSWCDQCHFNLNPANDSKKTSMMGKVYETLGRKNGEQLLYKLMKSSAQKPFLTVKGAIAYLLAALVHGVSLSLIAASFVLLWFRNDEIFLVFTAVLLLGISWLVRPKVDQLDKNDSILTREDLPEFFRLIDSITDELGVRKIEGVVLDGEFNASIGRYGWKKRVILRVGLPLYSILSEEEKTALIAHEIGHLANGDLARGFYIGTALNTLGVWYELIDPDGRDEEESGDILKIISSLMMKGLAFFPKTYYDLLLYFLYFNKQEAEYFADYTGARIAGAEPAISLLEKIEYSRLYEYSIRKTVLSSQKMNFFECLNEEIQHLPKREKTRYKKIAELERSKVDDTHPPTHFRVNYLQSKKHLPEKADVDVRHFERIQLELFCYETTIQNAIADEYWYYHS</sequence>